<comment type="caution">
    <text evidence="1">The sequence shown here is derived from an EMBL/GenBank/DDBJ whole genome shotgun (WGS) entry which is preliminary data.</text>
</comment>
<protein>
    <submittedName>
        <fullName evidence="1">Tetratricopeptide repeat protein</fullName>
    </submittedName>
</protein>
<organism evidence="1 2">
    <name type="scientific">Striga asiatica</name>
    <name type="common">Asiatic witchweed</name>
    <name type="synonym">Buchnera asiatica</name>
    <dbReference type="NCBI Taxonomy" id="4170"/>
    <lineage>
        <taxon>Eukaryota</taxon>
        <taxon>Viridiplantae</taxon>
        <taxon>Streptophyta</taxon>
        <taxon>Embryophyta</taxon>
        <taxon>Tracheophyta</taxon>
        <taxon>Spermatophyta</taxon>
        <taxon>Magnoliopsida</taxon>
        <taxon>eudicotyledons</taxon>
        <taxon>Gunneridae</taxon>
        <taxon>Pentapetalae</taxon>
        <taxon>asterids</taxon>
        <taxon>lamiids</taxon>
        <taxon>Lamiales</taxon>
        <taxon>Orobanchaceae</taxon>
        <taxon>Buchnereae</taxon>
        <taxon>Striga</taxon>
    </lineage>
</organism>
<proteinExistence type="predicted"/>
<dbReference type="AlphaFoldDB" id="A0A5A7PDQ0"/>
<reference evidence="2" key="1">
    <citation type="journal article" date="2019" name="Curr. Biol.">
        <title>Genome Sequence of Striga asiatica Provides Insight into the Evolution of Plant Parasitism.</title>
        <authorList>
            <person name="Yoshida S."/>
            <person name="Kim S."/>
            <person name="Wafula E.K."/>
            <person name="Tanskanen J."/>
            <person name="Kim Y.M."/>
            <person name="Honaas L."/>
            <person name="Yang Z."/>
            <person name="Spallek T."/>
            <person name="Conn C.E."/>
            <person name="Ichihashi Y."/>
            <person name="Cheong K."/>
            <person name="Cui S."/>
            <person name="Der J.P."/>
            <person name="Gundlach H."/>
            <person name="Jiao Y."/>
            <person name="Hori C."/>
            <person name="Ishida J.K."/>
            <person name="Kasahara H."/>
            <person name="Kiba T."/>
            <person name="Kim M.S."/>
            <person name="Koo N."/>
            <person name="Laohavisit A."/>
            <person name="Lee Y.H."/>
            <person name="Lumba S."/>
            <person name="McCourt P."/>
            <person name="Mortimer J.C."/>
            <person name="Mutuku J.M."/>
            <person name="Nomura T."/>
            <person name="Sasaki-Sekimoto Y."/>
            <person name="Seto Y."/>
            <person name="Wang Y."/>
            <person name="Wakatake T."/>
            <person name="Sakakibara H."/>
            <person name="Demura T."/>
            <person name="Yamaguchi S."/>
            <person name="Yoneyama K."/>
            <person name="Manabe R.I."/>
            <person name="Nelson D.C."/>
            <person name="Schulman A.H."/>
            <person name="Timko M.P."/>
            <person name="dePamphilis C.W."/>
            <person name="Choi D."/>
            <person name="Shirasu K."/>
        </authorList>
    </citation>
    <scope>NUCLEOTIDE SEQUENCE [LARGE SCALE GENOMIC DNA]</scope>
    <source>
        <strain evidence="2">cv. UVA1</strain>
    </source>
</reference>
<dbReference type="EMBL" id="BKCP01004417">
    <property type="protein sequence ID" value="GER31053.1"/>
    <property type="molecule type" value="Genomic_DNA"/>
</dbReference>
<keyword evidence="2" id="KW-1185">Reference proteome</keyword>
<dbReference type="Proteomes" id="UP000325081">
    <property type="component" value="Unassembled WGS sequence"/>
</dbReference>
<sequence>MPEAKWGLEEHNNQSYDLKNDFQPYNGKLYNEGDKRKGSEVDWSELWHEEWFSAAGNKTRGKLSQVPLSLHMVRAADEMFAELVENLGREGTLSAAGSLGDELPIDSSAGALERDGGALIAPVKTKH</sequence>
<accession>A0A5A7PDQ0</accession>
<gene>
    <name evidence="1" type="ORF">STAS_07034</name>
</gene>
<name>A0A5A7PDQ0_STRAF</name>
<evidence type="ECO:0000313" key="1">
    <source>
        <dbReference type="EMBL" id="GER31053.1"/>
    </source>
</evidence>
<evidence type="ECO:0000313" key="2">
    <source>
        <dbReference type="Proteomes" id="UP000325081"/>
    </source>
</evidence>